<keyword evidence="5" id="KW-1185">Reference proteome</keyword>
<feature type="domain" description="Fe2OG dioxygenase" evidence="3">
    <location>
        <begin position="177"/>
        <end position="279"/>
    </location>
</feature>
<name>R7S328_PUNST</name>
<dbReference type="EMBL" id="JH687553">
    <property type="protein sequence ID" value="EIN04785.1"/>
    <property type="molecule type" value="Genomic_DNA"/>
</dbReference>
<feature type="compositionally biased region" description="Basic and acidic residues" evidence="2">
    <location>
        <begin position="342"/>
        <end position="351"/>
    </location>
</feature>
<sequence>MLPPFPQDVPTYPLAVVDYECLVAGDEKEVDDLWKAATSLGVWYMKNHGTDLEVDGMFEMGKRTINLPLEEKMKFERGDSGLSHGYKPAGGNVTDEYGNMDAIEYLTIAKDDVLSYPAVARKSYPGTVNACMEDVLKPFVLKSTAINETLLRIFGQKLGLPDGTLESQHKLEAPSGSEARCTKVAARTEPSRVALGGHTDFGSLTILHNRLGGLQILAPGTDSWQYVKPLPGHAICNIGDALTMISGGTLPSIMHRVVRPPPGEQSGLERWSLVYFTRPGDSVPLRAFAEESPLIAASVARMSESDKVKYAGSTTAQEWFIRRAKNQRAKNYLGPETWKASRGMEHRPEKS</sequence>
<reference evidence="5" key="1">
    <citation type="journal article" date="2012" name="Science">
        <title>The Paleozoic origin of enzymatic lignin decomposition reconstructed from 31 fungal genomes.</title>
        <authorList>
            <person name="Floudas D."/>
            <person name="Binder M."/>
            <person name="Riley R."/>
            <person name="Barry K."/>
            <person name="Blanchette R.A."/>
            <person name="Henrissat B."/>
            <person name="Martinez A.T."/>
            <person name="Otillar R."/>
            <person name="Spatafora J.W."/>
            <person name="Yadav J.S."/>
            <person name="Aerts A."/>
            <person name="Benoit I."/>
            <person name="Boyd A."/>
            <person name="Carlson A."/>
            <person name="Copeland A."/>
            <person name="Coutinho P.M."/>
            <person name="de Vries R.P."/>
            <person name="Ferreira P."/>
            <person name="Findley K."/>
            <person name="Foster B."/>
            <person name="Gaskell J."/>
            <person name="Glotzer D."/>
            <person name="Gorecki P."/>
            <person name="Heitman J."/>
            <person name="Hesse C."/>
            <person name="Hori C."/>
            <person name="Igarashi K."/>
            <person name="Jurgens J.A."/>
            <person name="Kallen N."/>
            <person name="Kersten P."/>
            <person name="Kohler A."/>
            <person name="Kuees U."/>
            <person name="Kumar T.K.A."/>
            <person name="Kuo A."/>
            <person name="LaButti K."/>
            <person name="Larrondo L.F."/>
            <person name="Lindquist E."/>
            <person name="Ling A."/>
            <person name="Lombard V."/>
            <person name="Lucas S."/>
            <person name="Lundell T."/>
            <person name="Martin R."/>
            <person name="McLaughlin D.J."/>
            <person name="Morgenstern I."/>
            <person name="Morin E."/>
            <person name="Murat C."/>
            <person name="Nagy L.G."/>
            <person name="Nolan M."/>
            <person name="Ohm R.A."/>
            <person name="Patyshakuliyeva A."/>
            <person name="Rokas A."/>
            <person name="Ruiz-Duenas F.J."/>
            <person name="Sabat G."/>
            <person name="Salamov A."/>
            <person name="Samejima M."/>
            <person name="Schmutz J."/>
            <person name="Slot J.C."/>
            <person name="St John F."/>
            <person name="Stenlid J."/>
            <person name="Sun H."/>
            <person name="Sun S."/>
            <person name="Syed K."/>
            <person name="Tsang A."/>
            <person name="Wiebenga A."/>
            <person name="Young D."/>
            <person name="Pisabarro A."/>
            <person name="Eastwood D.C."/>
            <person name="Martin F."/>
            <person name="Cullen D."/>
            <person name="Grigoriev I.V."/>
            <person name="Hibbett D.S."/>
        </authorList>
    </citation>
    <scope>NUCLEOTIDE SEQUENCE [LARGE SCALE GENOMIC DNA]</scope>
    <source>
        <strain evidence="5">HHB-11173 SS5</strain>
    </source>
</reference>
<dbReference type="InterPro" id="IPR027443">
    <property type="entry name" value="IPNS-like_sf"/>
</dbReference>
<dbReference type="Proteomes" id="UP000054196">
    <property type="component" value="Unassembled WGS sequence"/>
</dbReference>
<accession>R7S328</accession>
<keyword evidence="1" id="KW-0479">Metal-binding</keyword>
<dbReference type="InterPro" id="IPR044861">
    <property type="entry name" value="IPNS-like_FE2OG_OXY"/>
</dbReference>
<protein>
    <submittedName>
        <fullName evidence="4">Clavaminate synthase-like protein</fullName>
    </submittedName>
</protein>
<dbReference type="RefSeq" id="XP_007388178.1">
    <property type="nucleotide sequence ID" value="XM_007388116.1"/>
</dbReference>
<evidence type="ECO:0000313" key="5">
    <source>
        <dbReference type="Proteomes" id="UP000054196"/>
    </source>
</evidence>
<dbReference type="GO" id="GO:0016491">
    <property type="term" value="F:oxidoreductase activity"/>
    <property type="evidence" value="ECO:0007669"/>
    <property type="project" value="UniProtKB-KW"/>
</dbReference>
<keyword evidence="1" id="KW-0560">Oxidoreductase</keyword>
<dbReference type="HOGENOM" id="CLU_010119_4_0_1"/>
<dbReference type="GO" id="GO:0046872">
    <property type="term" value="F:metal ion binding"/>
    <property type="evidence" value="ECO:0007669"/>
    <property type="project" value="UniProtKB-KW"/>
</dbReference>
<dbReference type="KEGG" id="psq:PUNSTDRAFT_47405"/>
<dbReference type="OMA" id="NHGVEWE"/>
<organism evidence="4 5">
    <name type="scientific">Punctularia strigosozonata (strain HHB-11173)</name>
    <name type="common">White-rot fungus</name>
    <dbReference type="NCBI Taxonomy" id="741275"/>
    <lineage>
        <taxon>Eukaryota</taxon>
        <taxon>Fungi</taxon>
        <taxon>Dikarya</taxon>
        <taxon>Basidiomycota</taxon>
        <taxon>Agaricomycotina</taxon>
        <taxon>Agaricomycetes</taxon>
        <taxon>Corticiales</taxon>
        <taxon>Punctulariaceae</taxon>
        <taxon>Punctularia</taxon>
    </lineage>
</organism>
<dbReference type="Pfam" id="PF14226">
    <property type="entry name" value="DIOX_N"/>
    <property type="match status" value="1"/>
</dbReference>
<proteinExistence type="inferred from homology"/>
<dbReference type="InterPro" id="IPR005123">
    <property type="entry name" value="Oxoglu/Fe-dep_dioxygenase_dom"/>
</dbReference>
<dbReference type="InterPro" id="IPR026992">
    <property type="entry name" value="DIOX_N"/>
</dbReference>
<evidence type="ECO:0000313" key="4">
    <source>
        <dbReference type="EMBL" id="EIN04785.1"/>
    </source>
</evidence>
<feature type="region of interest" description="Disordered" evidence="2">
    <location>
        <begin position="332"/>
        <end position="351"/>
    </location>
</feature>
<dbReference type="Gene3D" id="2.60.120.330">
    <property type="entry name" value="B-lactam Antibiotic, Isopenicillin N Synthase, Chain"/>
    <property type="match status" value="1"/>
</dbReference>
<dbReference type="SUPFAM" id="SSF51197">
    <property type="entry name" value="Clavaminate synthase-like"/>
    <property type="match status" value="1"/>
</dbReference>
<comment type="similarity">
    <text evidence="1">Belongs to the iron/ascorbate-dependent oxidoreductase family.</text>
</comment>
<dbReference type="Pfam" id="PF03171">
    <property type="entry name" value="2OG-FeII_Oxy"/>
    <property type="match status" value="1"/>
</dbReference>
<dbReference type="AlphaFoldDB" id="R7S328"/>
<evidence type="ECO:0000256" key="2">
    <source>
        <dbReference type="SAM" id="MobiDB-lite"/>
    </source>
</evidence>
<dbReference type="InterPro" id="IPR050231">
    <property type="entry name" value="Iron_ascorbate_oxido_reductase"/>
</dbReference>
<dbReference type="OrthoDB" id="406156at2759"/>
<evidence type="ECO:0000256" key="1">
    <source>
        <dbReference type="RuleBase" id="RU003682"/>
    </source>
</evidence>
<dbReference type="PANTHER" id="PTHR47990">
    <property type="entry name" value="2-OXOGLUTARATE (2OG) AND FE(II)-DEPENDENT OXYGENASE SUPERFAMILY PROTEIN-RELATED"/>
    <property type="match status" value="1"/>
</dbReference>
<dbReference type="eggNOG" id="KOG0143">
    <property type="taxonomic scope" value="Eukaryota"/>
</dbReference>
<keyword evidence="1" id="KW-0408">Iron</keyword>
<dbReference type="PROSITE" id="PS51471">
    <property type="entry name" value="FE2OG_OXY"/>
    <property type="match status" value="1"/>
</dbReference>
<evidence type="ECO:0000259" key="3">
    <source>
        <dbReference type="PROSITE" id="PS51471"/>
    </source>
</evidence>
<dbReference type="GeneID" id="18882881"/>
<gene>
    <name evidence="4" type="ORF">PUNSTDRAFT_47405</name>
</gene>